<comment type="caution">
    <text evidence="1">The sequence shown here is derived from an EMBL/GenBank/DDBJ whole genome shotgun (WGS) entry which is preliminary data.</text>
</comment>
<dbReference type="EMBL" id="JANAKD010002939">
    <property type="protein sequence ID" value="KAJ3472676.1"/>
    <property type="molecule type" value="Genomic_DNA"/>
</dbReference>
<organism evidence="1 2">
    <name type="scientific">Lecanicillium saksenae</name>
    <dbReference type="NCBI Taxonomy" id="468837"/>
    <lineage>
        <taxon>Eukaryota</taxon>
        <taxon>Fungi</taxon>
        <taxon>Dikarya</taxon>
        <taxon>Ascomycota</taxon>
        <taxon>Pezizomycotina</taxon>
        <taxon>Sordariomycetes</taxon>
        <taxon>Hypocreomycetidae</taxon>
        <taxon>Hypocreales</taxon>
        <taxon>Cordycipitaceae</taxon>
        <taxon>Lecanicillium</taxon>
    </lineage>
</organism>
<reference evidence="1" key="1">
    <citation type="submission" date="2022-07" db="EMBL/GenBank/DDBJ databases">
        <title>Genome Sequence of Lecanicillium saksenae.</title>
        <authorList>
            <person name="Buettner E."/>
        </authorList>
    </citation>
    <scope>NUCLEOTIDE SEQUENCE</scope>
    <source>
        <strain evidence="1">VT-O1</strain>
    </source>
</reference>
<gene>
    <name evidence="1" type="ORF">NLG97_g10797</name>
</gene>
<name>A0ACC1QEM1_9HYPO</name>
<dbReference type="Proteomes" id="UP001148737">
    <property type="component" value="Unassembled WGS sequence"/>
</dbReference>
<evidence type="ECO:0000313" key="2">
    <source>
        <dbReference type="Proteomes" id="UP001148737"/>
    </source>
</evidence>
<sequence>MVCSNPLMRTPPAQSSRPRAVQLNPEEAGGAGENRADRHLVGISLRLLLFSLFMPSRSHSGLLLLVLVALRCKVPCGYSRSHTQFAPVLPLAADNAHAHSHACSPVSITGTTRTTRTTWLAPKPIPMPILIAAFPSSFLHPLDIPRAL</sequence>
<proteinExistence type="predicted"/>
<accession>A0ACC1QEM1</accession>
<protein>
    <submittedName>
        <fullName evidence="1">Uncharacterized protein</fullName>
    </submittedName>
</protein>
<evidence type="ECO:0000313" key="1">
    <source>
        <dbReference type="EMBL" id="KAJ3472676.1"/>
    </source>
</evidence>
<keyword evidence="2" id="KW-1185">Reference proteome</keyword>